<organism evidence="9 10">
    <name type="scientific">Tribonema minus</name>
    <dbReference type="NCBI Taxonomy" id="303371"/>
    <lineage>
        <taxon>Eukaryota</taxon>
        <taxon>Sar</taxon>
        <taxon>Stramenopiles</taxon>
        <taxon>Ochrophyta</taxon>
        <taxon>PX clade</taxon>
        <taxon>Xanthophyceae</taxon>
        <taxon>Tribonematales</taxon>
        <taxon>Tribonemataceae</taxon>
        <taxon>Tribonema</taxon>
    </lineage>
</organism>
<feature type="transmembrane region" description="Helical" evidence="8">
    <location>
        <begin position="80"/>
        <end position="104"/>
    </location>
</feature>
<evidence type="ECO:0000256" key="6">
    <source>
        <dbReference type="ARBA" id="ARBA00022989"/>
    </source>
</evidence>
<accession>A0A835YVI2</accession>
<comment type="subcellular location">
    <subcellularLocation>
        <location evidence="1">Cell inner membrane</location>
        <topology evidence="1">Multi-pass membrane protein</topology>
    </subcellularLocation>
</comment>
<evidence type="ECO:0000256" key="5">
    <source>
        <dbReference type="ARBA" id="ARBA00022692"/>
    </source>
</evidence>
<comment type="caution">
    <text evidence="9">The sequence shown here is derived from an EMBL/GenBank/DDBJ whole genome shotgun (WGS) entry which is preliminary data.</text>
</comment>
<feature type="transmembrane region" description="Helical" evidence="8">
    <location>
        <begin position="353"/>
        <end position="373"/>
    </location>
</feature>
<feature type="transmembrane region" description="Helical" evidence="8">
    <location>
        <begin position="166"/>
        <end position="184"/>
    </location>
</feature>
<dbReference type="PANTHER" id="PTHR32195:SF26">
    <property type="entry name" value="TRYPTOPHAN OR TYROSINE TRANSPORTER PROTEIN"/>
    <property type="match status" value="1"/>
</dbReference>
<feature type="transmembrane region" description="Helical" evidence="8">
    <location>
        <begin position="379"/>
        <end position="397"/>
    </location>
</feature>
<keyword evidence="5 8" id="KW-0812">Transmembrane</keyword>
<feature type="transmembrane region" description="Helical" evidence="8">
    <location>
        <begin position="228"/>
        <end position="249"/>
    </location>
</feature>
<dbReference type="GO" id="GO:0003333">
    <property type="term" value="P:amino acid transmembrane transport"/>
    <property type="evidence" value="ECO:0007669"/>
    <property type="project" value="InterPro"/>
</dbReference>
<keyword evidence="2" id="KW-0813">Transport</keyword>
<evidence type="ECO:0000256" key="4">
    <source>
        <dbReference type="ARBA" id="ARBA00022519"/>
    </source>
</evidence>
<gene>
    <name evidence="9" type="ORF">JKP88DRAFT_246091</name>
</gene>
<dbReference type="Proteomes" id="UP000664859">
    <property type="component" value="Unassembled WGS sequence"/>
</dbReference>
<evidence type="ECO:0000313" key="9">
    <source>
        <dbReference type="EMBL" id="KAG5181724.1"/>
    </source>
</evidence>
<feature type="transmembrane region" description="Helical" evidence="8">
    <location>
        <begin position="125"/>
        <end position="146"/>
    </location>
</feature>
<evidence type="ECO:0000256" key="1">
    <source>
        <dbReference type="ARBA" id="ARBA00004429"/>
    </source>
</evidence>
<keyword evidence="3" id="KW-1003">Cell membrane</keyword>
<dbReference type="Gene3D" id="1.20.1740.10">
    <property type="entry name" value="Amino acid/polyamine transporter I"/>
    <property type="match status" value="1"/>
</dbReference>
<dbReference type="PANTHER" id="PTHR32195">
    <property type="entry name" value="OS07G0662800 PROTEIN"/>
    <property type="match status" value="1"/>
</dbReference>
<keyword evidence="4" id="KW-0997">Cell inner membrane</keyword>
<protein>
    <submittedName>
        <fullName evidence="9">Tryptophan/tyrosine permease family-domain-containing protein</fullName>
    </submittedName>
</protein>
<feature type="transmembrane region" description="Helical" evidence="8">
    <location>
        <begin position="196"/>
        <end position="216"/>
    </location>
</feature>
<proteinExistence type="predicted"/>
<keyword evidence="7 8" id="KW-0472">Membrane</keyword>
<keyword evidence="6 8" id="KW-1133">Transmembrane helix</keyword>
<name>A0A835YVI2_9STRA</name>
<dbReference type="Pfam" id="PF03222">
    <property type="entry name" value="Trp_Tyr_perm"/>
    <property type="match status" value="3"/>
</dbReference>
<evidence type="ECO:0000256" key="7">
    <source>
        <dbReference type="ARBA" id="ARBA00023136"/>
    </source>
</evidence>
<dbReference type="OrthoDB" id="204942at2759"/>
<evidence type="ECO:0000256" key="8">
    <source>
        <dbReference type="SAM" id="Phobius"/>
    </source>
</evidence>
<dbReference type="EMBL" id="JAFCMP010000301">
    <property type="protein sequence ID" value="KAG5181724.1"/>
    <property type="molecule type" value="Genomic_DNA"/>
</dbReference>
<dbReference type="AlphaFoldDB" id="A0A835YVI2"/>
<dbReference type="InterPro" id="IPR018227">
    <property type="entry name" value="Amino_acid_transport_2"/>
</dbReference>
<evidence type="ECO:0000256" key="3">
    <source>
        <dbReference type="ARBA" id="ARBA00022475"/>
    </source>
</evidence>
<keyword evidence="10" id="KW-1185">Reference proteome</keyword>
<dbReference type="GO" id="GO:0005886">
    <property type="term" value="C:plasma membrane"/>
    <property type="evidence" value="ECO:0007669"/>
    <property type="project" value="UniProtKB-SubCell"/>
</dbReference>
<reference evidence="9" key="1">
    <citation type="submission" date="2021-02" db="EMBL/GenBank/DDBJ databases">
        <title>First Annotated Genome of the Yellow-green Alga Tribonema minus.</title>
        <authorList>
            <person name="Mahan K.M."/>
        </authorList>
    </citation>
    <scope>NUCLEOTIDE SEQUENCE</scope>
    <source>
        <strain evidence="9">UTEX B ZZ1240</strain>
    </source>
</reference>
<feature type="transmembrane region" description="Helical" evidence="8">
    <location>
        <begin position="47"/>
        <end position="68"/>
    </location>
</feature>
<evidence type="ECO:0000256" key="2">
    <source>
        <dbReference type="ARBA" id="ARBA00022448"/>
    </source>
</evidence>
<sequence length="653" mass="68190">MRTIFYQMQQHSDKARNAQPLVQVERLFSNIERGPLDVRFKRKSTSLLGATALVGGTTVGAGVLALPAATIQAGLVPSSLVLVGVWVYMVCTGLLIAEVNVNLICREGQPGLGLLALAERTLGKIGARAAGLLYVFIHYALLVAYMAQGGELLARFVLGGDPGDGAAWVGPVAFATLWGGGMALGSEKLIEGVNNALVAVVLASFALLLVSAGGGIKHEYLAHNDWSTVLQAAPVMLVALVYHNVVPVITTQLEGDVNKISAYGVYHNVVPVITTQLEGDVNKIRTAIIAGSAVPLVMFLAWNVAVLGSVDPMSAQAGAAGSFDPVQALRGQGGEGDSLPQLVSAFSESEAPLYLLVLGPPLVVAITNPTIFYRALDTAGAFGISLLFGLLPAVMAWQQSTQMQRSRSLLLDAVSFAARMYYAVLAVDRCTVSSCVTASATALQHRLRAAHKPKAKRISIPSQLACRLLIKGLAIGSAKKFWSQNSSSANSNMTKTDSTSDLLLARLRSVNLRSSGASTASLRYSMESFPIIEHPKEDFEDEEEGSIETLVPACSHHRFSYSANGSSIGSACGVDSVFCPAFAHHRGYGGGGGCSSSCECDGDTPCGSPFASGLFDPCCGASSGSDADIGLCIDAFSGEEDNADGCLVAGLVS</sequence>
<evidence type="ECO:0000313" key="10">
    <source>
        <dbReference type="Proteomes" id="UP000664859"/>
    </source>
</evidence>